<dbReference type="EMBL" id="SDMP01000009">
    <property type="protein sequence ID" value="RYR38159.1"/>
    <property type="molecule type" value="Genomic_DNA"/>
</dbReference>
<comment type="caution">
    <text evidence="3">The sequence shown here is derived from an EMBL/GenBank/DDBJ whole genome shotgun (WGS) entry which is preliminary data.</text>
</comment>
<dbReference type="Proteomes" id="UP000289738">
    <property type="component" value="Chromosome A09"/>
</dbReference>
<name>A0A445BHK9_ARAHY</name>
<evidence type="ECO:0000256" key="1">
    <source>
        <dbReference type="SAM" id="MobiDB-lite"/>
    </source>
</evidence>
<protein>
    <recommendedName>
        <fullName evidence="2">Retrotransposon gag domain-containing protein</fullName>
    </recommendedName>
</protein>
<dbReference type="SUPFAM" id="SSF50630">
    <property type="entry name" value="Acid proteases"/>
    <property type="match status" value="1"/>
</dbReference>
<dbReference type="InterPro" id="IPR005162">
    <property type="entry name" value="Retrotrans_gag_dom"/>
</dbReference>
<gene>
    <name evidence="3" type="ORF">Ahy_A09g043128</name>
</gene>
<evidence type="ECO:0000313" key="3">
    <source>
        <dbReference type="EMBL" id="RYR38159.1"/>
    </source>
</evidence>
<sequence>MIDNQTKKQALIIEMMARDQTRNHQELKIREFSKSLIGRVFTWYAKLKTNSINTWEQLLTEFRNKFLEEEPSMHIMDRERVKQIQGERLVAFIKRYRDQALLCMDTLLEPQLRASDIIETMKHNGRRFKEASPLEVSAVDGKGGRHPYSRSSNKNTTPLPLPSPDLSKGLRKHLVFRDPDSFNGEFYHNKSLYVEAVVEGMNVRRALVDVGSGLNIIPSYIFLEMRGSTDQIRPTQVRFNAFNGMGIRSRGCINVVLEIGTIKTNNKFHVVDGNPSYHILLGRLWIHLHWCVPSSWHQCIKSN</sequence>
<dbReference type="PANTHER" id="PTHR33240">
    <property type="entry name" value="OS08G0508500 PROTEIN"/>
    <property type="match status" value="1"/>
</dbReference>
<organism evidence="3 4">
    <name type="scientific">Arachis hypogaea</name>
    <name type="common">Peanut</name>
    <dbReference type="NCBI Taxonomy" id="3818"/>
    <lineage>
        <taxon>Eukaryota</taxon>
        <taxon>Viridiplantae</taxon>
        <taxon>Streptophyta</taxon>
        <taxon>Embryophyta</taxon>
        <taxon>Tracheophyta</taxon>
        <taxon>Spermatophyta</taxon>
        <taxon>Magnoliopsida</taxon>
        <taxon>eudicotyledons</taxon>
        <taxon>Gunneridae</taxon>
        <taxon>Pentapetalae</taxon>
        <taxon>rosids</taxon>
        <taxon>fabids</taxon>
        <taxon>Fabales</taxon>
        <taxon>Fabaceae</taxon>
        <taxon>Papilionoideae</taxon>
        <taxon>50 kb inversion clade</taxon>
        <taxon>dalbergioids sensu lato</taxon>
        <taxon>Dalbergieae</taxon>
        <taxon>Pterocarpus clade</taxon>
        <taxon>Arachis</taxon>
    </lineage>
</organism>
<proteinExistence type="predicted"/>
<dbReference type="CDD" id="cd00303">
    <property type="entry name" value="retropepsin_like"/>
    <property type="match status" value="1"/>
</dbReference>
<feature type="domain" description="Retrotransposon gag" evidence="2">
    <location>
        <begin position="32"/>
        <end position="108"/>
    </location>
</feature>
<dbReference type="Pfam" id="PF03732">
    <property type="entry name" value="Retrotrans_gag"/>
    <property type="match status" value="1"/>
</dbReference>
<dbReference type="PANTHER" id="PTHR33240:SF15">
    <property type="entry name" value="GAG-PRO-LIKE PROTEIN"/>
    <property type="match status" value="1"/>
</dbReference>
<evidence type="ECO:0000259" key="2">
    <source>
        <dbReference type="Pfam" id="PF03732"/>
    </source>
</evidence>
<dbReference type="Gene3D" id="2.40.70.10">
    <property type="entry name" value="Acid Proteases"/>
    <property type="match status" value="1"/>
</dbReference>
<dbReference type="InterPro" id="IPR021109">
    <property type="entry name" value="Peptidase_aspartic_dom_sf"/>
</dbReference>
<reference evidence="3 4" key="1">
    <citation type="submission" date="2019-01" db="EMBL/GenBank/DDBJ databases">
        <title>Sequencing of cultivated peanut Arachis hypogaea provides insights into genome evolution and oil improvement.</title>
        <authorList>
            <person name="Chen X."/>
        </authorList>
    </citation>
    <scope>NUCLEOTIDE SEQUENCE [LARGE SCALE GENOMIC DNA]</scope>
    <source>
        <strain evidence="4">cv. Fuhuasheng</strain>
        <tissue evidence="3">Leaves</tissue>
    </source>
</reference>
<feature type="region of interest" description="Disordered" evidence="1">
    <location>
        <begin position="133"/>
        <end position="166"/>
    </location>
</feature>
<accession>A0A445BHK9</accession>
<keyword evidence="4" id="KW-1185">Reference proteome</keyword>
<evidence type="ECO:0000313" key="4">
    <source>
        <dbReference type="Proteomes" id="UP000289738"/>
    </source>
</evidence>
<dbReference type="AlphaFoldDB" id="A0A445BHK9"/>